<dbReference type="Proteomes" id="UP001174691">
    <property type="component" value="Unassembled WGS sequence"/>
</dbReference>
<keyword evidence="2" id="KW-0521">NADP</keyword>
<keyword evidence="5" id="KW-1185">Reference proteome</keyword>
<dbReference type="InterPro" id="IPR051164">
    <property type="entry name" value="NmrA-like_oxidored"/>
</dbReference>
<evidence type="ECO:0000256" key="1">
    <source>
        <dbReference type="ARBA" id="ARBA00006328"/>
    </source>
</evidence>
<dbReference type="AlphaFoldDB" id="A0AA38RWV1"/>
<dbReference type="EMBL" id="JANBVN010000040">
    <property type="protein sequence ID" value="KAJ9158188.1"/>
    <property type="molecule type" value="Genomic_DNA"/>
</dbReference>
<dbReference type="Gene3D" id="3.40.50.720">
    <property type="entry name" value="NAD(P)-binding Rossmann-like Domain"/>
    <property type="match status" value="1"/>
</dbReference>
<organism evidence="4 5">
    <name type="scientific">Coniochaeta hoffmannii</name>
    <dbReference type="NCBI Taxonomy" id="91930"/>
    <lineage>
        <taxon>Eukaryota</taxon>
        <taxon>Fungi</taxon>
        <taxon>Dikarya</taxon>
        <taxon>Ascomycota</taxon>
        <taxon>Pezizomycotina</taxon>
        <taxon>Sordariomycetes</taxon>
        <taxon>Sordariomycetidae</taxon>
        <taxon>Coniochaetales</taxon>
        <taxon>Coniochaetaceae</taxon>
        <taxon>Coniochaeta</taxon>
    </lineage>
</organism>
<dbReference type="GO" id="GO:0005634">
    <property type="term" value="C:nucleus"/>
    <property type="evidence" value="ECO:0007669"/>
    <property type="project" value="TreeGrafter"/>
</dbReference>
<dbReference type="PANTHER" id="PTHR42748:SF29">
    <property type="entry name" value="NMRA-LIKE DOMAIN-CONTAINING PROTEIN"/>
    <property type="match status" value="1"/>
</dbReference>
<dbReference type="Gene3D" id="3.90.25.10">
    <property type="entry name" value="UDP-galactose 4-epimerase, domain 1"/>
    <property type="match status" value="1"/>
</dbReference>
<accession>A0AA38RWV1</accession>
<comment type="similarity">
    <text evidence="1">Belongs to the NmrA-type oxidoreductase family.</text>
</comment>
<evidence type="ECO:0000259" key="3">
    <source>
        <dbReference type="Pfam" id="PF05368"/>
    </source>
</evidence>
<evidence type="ECO:0000313" key="5">
    <source>
        <dbReference type="Proteomes" id="UP001174691"/>
    </source>
</evidence>
<gene>
    <name evidence="4" type="ORF">NKR19_g3518</name>
</gene>
<dbReference type="PANTHER" id="PTHR42748">
    <property type="entry name" value="NITROGEN METABOLITE REPRESSION PROTEIN NMRA FAMILY MEMBER"/>
    <property type="match status" value="1"/>
</dbReference>
<feature type="domain" description="NmrA-like" evidence="3">
    <location>
        <begin position="4"/>
        <end position="303"/>
    </location>
</feature>
<name>A0AA38RWV1_9PEZI</name>
<comment type="caution">
    <text evidence="4">The sequence shown here is derived from an EMBL/GenBank/DDBJ whole genome shotgun (WGS) entry which is preliminary data.</text>
</comment>
<evidence type="ECO:0000256" key="2">
    <source>
        <dbReference type="ARBA" id="ARBA00022857"/>
    </source>
</evidence>
<dbReference type="InterPro" id="IPR036291">
    <property type="entry name" value="NAD(P)-bd_dom_sf"/>
</dbReference>
<evidence type="ECO:0000313" key="4">
    <source>
        <dbReference type="EMBL" id="KAJ9158188.1"/>
    </source>
</evidence>
<dbReference type="Pfam" id="PF05368">
    <property type="entry name" value="NmrA"/>
    <property type="match status" value="1"/>
</dbReference>
<sequence length="325" mass="35427">MKNKKIICIVGATGHQGGSVARTFLTLPAWQVRCLTRNPASEAAQALAALGAEVVQADLSDLPSLTRAFSNANAIFLNTDFWTVYFPAVASGKSDKESARLSYECEFSNGKNAAIAAAGVPTLERLVYSALGPMEKASGGKHKTYHWKGKSDIVEYIENDQPELAMKMSVIYLGAYNTNAFLYPKFDAETGEYVVVLPVPKETRFPIIDPKEGTGPFVRALIEDEAPGTKLLAYSDSSYLYIESLGDIFARATGKKVRFVQTTLEDLYAKTGVTLEILSGPAYLGEFDYCAGVEGVIEPPQLKNKVQTKPFEQWLRDGGIKNLGQ</sequence>
<dbReference type="InterPro" id="IPR008030">
    <property type="entry name" value="NmrA-like"/>
</dbReference>
<dbReference type="SUPFAM" id="SSF51735">
    <property type="entry name" value="NAD(P)-binding Rossmann-fold domains"/>
    <property type="match status" value="1"/>
</dbReference>
<proteinExistence type="inferred from homology"/>
<protein>
    <submittedName>
        <fullName evidence="4">NAD(P)-binding protein</fullName>
    </submittedName>
</protein>
<reference evidence="4" key="1">
    <citation type="submission" date="2022-07" db="EMBL/GenBank/DDBJ databases">
        <title>Fungi with potential for degradation of polypropylene.</title>
        <authorList>
            <person name="Gostincar C."/>
        </authorList>
    </citation>
    <scope>NUCLEOTIDE SEQUENCE</scope>
    <source>
        <strain evidence="4">EXF-13287</strain>
    </source>
</reference>